<comment type="caution">
    <text evidence="2">The sequence shown here is derived from an EMBL/GenBank/DDBJ whole genome shotgun (WGS) entry which is preliminary data.</text>
</comment>
<name>A0AA38P5I7_9AGAR</name>
<evidence type="ECO:0000256" key="1">
    <source>
        <dbReference type="SAM" id="MobiDB-lite"/>
    </source>
</evidence>
<gene>
    <name evidence="2" type="ORF">F5878DRAFT_248646</name>
</gene>
<feature type="compositionally biased region" description="Pro residues" evidence="1">
    <location>
        <begin position="40"/>
        <end position="70"/>
    </location>
</feature>
<dbReference type="AlphaFoldDB" id="A0AA38P5I7"/>
<protein>
    <submittedName>
        <fullName evidence="2">Uncharacterized protein</fullName>
    </submittedName>
</protein>
<accession>A0AA38P5I7</accession>
<evidence type="ECO:0000313" key="2">
    <source>
        <dbReference type="EMBL" id="KAJ3836703.1"/>
    </source>
</evidence>
<dbReference type="Proteomes" id="UP001163846">
    <property type="component" value="Unassembled WGS sequence"/>
</dbReference>
<proteinExistence type="predicted"/>
<dbReference type="EMBL" id="MU806299">
    <property type="protein sequence ID" value="KAJ3836703.1"/>
    <property type="molecule type" value="Genomic_DNA"/>
</dbReference>
<keyword evidence="3" id="KW-1185">Reference proteome</keyword>
<reference evidence="2" key="1">
    <citation type="submission" date="2022-08" db="EMBL/GenBank/DDBJ databases">
        <authorList>
            <consortium name="DOE Joint Genome Institute"/>
            <person name="Min B."/>
            <person name="Riley R."/>
            <person name="Sierra-Patev S."/>
            <person name="Naranjo-Ortiz M."/>
            <person name="Looney B."/>
            <person name="Konkel Z."/>
            <person name="Slot J.C."/>
            <person name="Sakamoto Y."/>
            <person name="Steenwyk J.L."/>
            <person name="Rokas A."/>
            <person name="Carro J."/>
            <person name="Camarero S."/>
            <person name="Ferreira P."/>
            <person name="Molpeceres G."/>
            <person name="Ruiz-Duenas F.J."/>
            <person name="Serrano A."/>
            <person name="Henrissat B."/>
            <person name="Drula E."/>
            <person name="Hughes K.W."/>
            <person name="Mata J.L."/>
            <person name="Ishikawa N.K."/>
            <person name="Vargas-Isla R."/>
            <person name="Ushijima S."/>
            <person name="Smith C.A."/>
            <person name="Ahrendt S."/>
            <person name="Andreopoulos W."/>
            <person name="He G."/>
            <person name="Labutti K."/>
            <person name="Lipzen A."/>
            <person name="Ng V."/>
            <person name="Sandor L."/>
            <person name="Barry K."/>
            <person name="Martinez A.T."/>
            <person name="Xiao Y."/>
            <person name="Gibbons J.G."/>
            <person name="Terashima K."/>
            <person name="Hibbett D.S."/>
            <person name="Grigoriev I.V."/>
        </authorList>
    </citation>
    <scope>NUCLEOTIDE SEQUENCE</scope>
    <source>
        <strain evidence="2">TFB9207</strain>
    </source>
</reference>
<feature type="region of interest" description="Disordered" evidence="1">
    <location>
        <begin position="33"/>
        <end position="86"/>
    </location>
</feature>
<evidence type="ECO:0000313" key="3">
    <source>
        <dbReference type="Proteomes" id="UP001163846"/>
    </source>
</evidence>
<sequence length="86" mass="9230">MALLTIPRVCLSKLGLLLVFVVAILDVAITLPMKSSPSHPVLPPSRPVPPPPRSRPEPPPSPTHPDPSPTPEEFESGFPLRTDIAI</sequence>
<organism evidence="2 3">
    <name type="scientific">Lentinula raphanica</name>
    <dbReference type="NCBI Taxonomy" id="153919"/>
    <lineage>
        <taxon>Eukaryota</taxon>
        <taxon>Fungi</taxon>
        <taxon>Dikarya</taxon>
        <taxon>Basidiomycota</taxon>
        <taxon>Agaricomycotina</taxon>
        <taxon>Agaricomycetes</taxon>
        <taxon>Agaricomycetidae</taxon>
        <taxon>Agaricales</taxon>
        <taxon>Marasmiineae</taxon>
        <taxon>Omphalotaceae</taxon>
        <taxon>Lentinula</taxon>
    </lineage>
</organism>